<evidence type="ECO:0000313" key="3">
    <source>
        <dbReference type="Proteomes" id="UP000283895"/>
    </source>
</evidence>
<feature type="region of interest" description="Disordered" evidence="1">
    <location>
        <begin position="346"/>
        <end position="406"/>
    </location>
</feature>
<feature type="compositionally biased region" description="Basic and acidic residues" evidence="1">
    <location>
        <begin position="303"/>
        <end position="321"/>
    </location>
</feature>
<sequence length="406" mass="44815">MVPAEPLPKARLSAATKDTIDRRKTPKAKSEVVVRPKSHGASKTSKAQLAPPLTNEARRITTNTTEKLMRKRNELDKLLLSQASRLFGRVKPSDWLPREYVLRQCERLAKRERKHIQFRTKVLAERTRLYKLDPSTERAIDVELVGDLLSKFKRHLGPHLVAAKKPRKDEGHVDSSPAGSSSGGKEAGAKVTAASSSGDDKRTSTGPSSVEEKTKDQKPSVNGGLDGAFDDISAHKKRKAEDLKVSGKEAQKKVKKEQTASDKQIPASKSQSEKPTAPQVSQGVEEFIAAIKADSDMSQAKSSKRDADSKEKADRKAKEATAVKSPSDNGSLIPFYQLHAKAMMDPEFNDHVHERPPNKRRNNNNKRPVRDYTVHGAIGAIHLLNSKQGQKNNNNNKGRSSKGRRS</sequence>
<evidence type="ECO:0000256" key="1">
    <source>
        <dbReference type="SAM" id="MobiDB-lite"/>
    </source>
</evidence>
<feature type="region of interest" description="Disordered" evidence="1">
    <location>
        <begin position="160"/>
        <end position="331"/>
    </location>
</feature>
<dbReference type="AlphaFoldDB" id="A0A423VGB6"/>
<gene>
    <name evidence="2" type="ORF">VMCG_10104</name>
</gene>
<dbReference type="OrthoDB" id="5235253at2759"/>
<feature type="compositionally biased region" description="Basic and acidic residues" evidence="1">
    <location>
        <begin position="18"/>
        <end position="34"/>
    </location>
</feature>
<dbReference type="EMBL" id="LKEA01000066">
    <property type="protein sequence ID" value="ROV89955.1"/>
    <property type="molecule type" value="Genomic_DNA"/>
</dbReference>
<proteinExistence type="predicted"/>
<feature type="compositionally biased region" description="Polar residues" evidence="1">
    <location>
        <begin position="267"/>
        <end position="282"/>
    </location>
</feature>
<feature type="compositionally biased region" description="Low complexity" evidence="1">
    <location>
        <begin position="385"/>
        <end position="398"/>
    </location>
</feature>
<feature type="region of interest" description="Disordered" evidence="1">
    <location>
        <begin position="1"/>
        <end position="54"/>
    </location>
</feature>
<comment type="caution">
    <text evidence="2">The sequence shown here is derived from an EMBL/GenBank/DDBJ whole genome shotgun (WGS) entry which is preliminary data.</text>
</comment>
<evidence type="ECO:0000313" key="2">
    <source>
        <dbReference type="EMBL" id="ROV89955.1"/>
    </source>
</evidence>
<dbReference type="Proteomes" id="UP000283895">
    <property type="component" value="Unassembled WGS sequence"/>
</dbReference>
<protein>
    <submittedName>
        <fullName evidence="2">Uncharacterized protein</fullName>
    </submittedName>
</protein>
<accession>A0A423VGB6</accession>
<organism evidence="2 3">
    <name type="scientific">Cytospora schulzeri</name>
    <dbReference type="NCBI Taxonomy" id="448051"/>
    <lineage>
        <taxon>Eukaryota</taxon>
        <taxon>Fungi</taxon>
        <taxon>Dikarya</taxon>
        <taxon>Ascomycota</taxon>
        <taxon>Pezizomycotina</taxon>
        <taxon>Sordariomycetes</taxon>
        <taxon>Sordariomycetidae</taxon>
        <taxon>Diaporthales</taxon>
        <taxon>Cytosporaceae</taxon>
        <taxon>Cytospora</taxon>
    </lineage>
</organism>
<feature type="compositionally biased region" description="Basic and acidic residues" evidence="1">
    <location>
        <begin position="346"/>
        <end position="357"/>
    </location>
</feature>
<keyword evidence="3" id="KW-1185">Reference proteome</keyword>
<name>A0A423VGB6_9PEZI</name>
<feature type="compositionally biased region" description="Basic and acidic residues" evidence="1">
    <location>
        <begin position="239"/>
        <end position="260"/>
    </location>
</feature>
<reference evidence="2 3" key="1">
    <citation type="submission" date="2015-09" db="EMBL/GenBank/DDBJ databases">
        <title>Host preference determinants of Valsa canker pathogens revealed by comparative genomics.</title>
        <authorList>
            <person name="Yin Z."/>
            <person name="Huang L."/>
        </authorList>
    </citation>
    <scope>NUCLEOTIDE SEQUENCE [LARGE SCALE GENOMIC DNA]</scope>
    <source>
        <strain evidence="2 3">03-1</strain>
    </source>
</reference>